<dbReference type="AlphaFoldDB" id="A0A0F9SHP7"/>
<sequence>MTKKQETGIRAYISSCNTKWVAPPEKYNVCDVCDFARQRKNFKRWVMSDQPPFLCDEHACELGLLW</sequence>
<evidence type="ECO:0000313" key="1">
    <source>
        <dbReference type="EMBL" id="KKN28868.1"/>
    </source>
</evidence>
<accession>A0A0F9SHP7</accession>
<proteinExistence type="predicted"/>
<protein>
    <submittedName>
        <fullName evidence="1">Uncharacterized protein</fullName>
    </submittedName>
</protein>
<comment type="caution">
    <text evidence="1">The sequence shown here is derived from an EMBL/GenBank/DDBJ whole genome shotgun (WGS) entry which is preliminary data.</text>
</comment>
<organism evidence="1">
    <name type="scientific">marine sediment metagenome</name>
    <dbReference type="NCBI Taxonomy" id="412755"/>
    <lineage>
        <taxon>unclassified sequences</taxon>
        <taxon>metagenomes</taxon>
        <taxon>ecological metagenomes</taxon>
    </lineage>
</organism>
<name>A0A0F9SHP7_9ZZZZ</name>
<gene>
    <name evidence="1" type="ORF">LCGC14_0850080</name>
</gene>
<reference evidence="1" key="1">
    <citation type="journal article" date="2015" name="Nature">
        <title>Complex archaea that bridge the gap between prokaryotes and eukaryotes.</title>
        <authorList>
            <person name="Spang A."/>
            <person name="Saw J.H."/>
            <person name="Jorgensen S.L."/>
            <person name="Zaremba-Niedzwiedzka K."/>
            <person name="Martijn J."/>
            <person name="Lind A.E."/>
            <person name="van Eijk R."/>
            <person name="Schleper C."/>
            <person name="Guy L."/>
            <person name="Ettema T.J."/>
        </authorList>
    </citation>
    <scope>NUCLEOTIDE SEQUENCE</scope>
</reference>
<dbReference type="EMBL" id="LAZR01002529">
    <property type="protein sequence ID" value="KKN28868.1"/>
    <property type="molecule type" value="Genomic_DNA"/>
</dbReference>